<accession>A0A4C1WFU9</accession>
<gene>
    <name evidence="1" type="ORF">EVAR_102212_1</name>
</gene>
<organism evidence="1 2">
    <name type="scientific">Eumeta variegata</name>
    <name type="common">Bagworm moth</name>
    <name type="synonym">Eumeta japonica</name>
    <dbReference type="NCBI Taxonomy" id="151549"/>
    <lineage>
        <taxon>Eukaryota</taxon>
        <taxon>Metazoa</taxon>
        <taxon>Ecdysozoa</taxon>
        <taxon>Arthropoda</taxon>
        <taxon>Hexapoda</taxon>
        <taxon>Insecta</taxon>
        <taxon>Pterygota</taxon>
        <taxon>Neoptera</taxon>
        <taxon>Endopterygota</taxon>
        <taxon>Lepidoptera</taxon>
        <taxon>Glossata</taxon>
        <taxon>Ditrysia</taxon>
        <taxon>Tineoidea</taxon>
        <taxon>Psychidae</taxon>
        <taxon>Oiketicinae</taxon>
        <taxon>Eumeta</taxon>
    </lineage>
</organism>
<dbReference type="AlphaFoldDB" id="A0A4C1WFU9"/>
<reference evidence="1 2" key="1">
    <citation type="journal article" date="2019" name="Commun. Biol.">
        <title>The bagworm genome reveals a unique fibroin gene that provides high tensile strength.</title>
        <authorList>
            <person name="Kono N."/>
            <person name="Nakamura H."/>
            <person name="Ohtoshi R."/>
            <person name="Tomita M."/>
            <person name="Numata K."/>
            <person name="Arakawa K."/>
        </authorList>
    </citation>
    <scope>NUCLEOTIDE SEQUENCE [LARGE SCALE GENOMIC DNA]</scope>
</reference>
<evidence type="ECO:0000313" key="2">
    <source>
        <dbReference type="Proteomes" id="UP000299102"/>
    </source>
</evidence>
<keyword evidence="2" id="KW-1185">Reference proteome</keyword>
<dbReference type="Proteomes" id="UP000299102">
    <property type="component" value="Unassembled WGS sequence"/>
</dbReference>
<name>A0A4C1WFU9_EUMVA</name>
<sequence length="81" mass="9676">MKSANGIKIKRSDSELENLEYHHLINQERHWRRTPFGTRDLPTPAPTSAAFRRVRFDVILFIRNGRRRRYAALWSASRRAR</sequence>
<dbReference type="EMBL" id="BGZK01000541">
    <property type="protein sequence ID" value="GBP49269.1"/>
    <property type="molecule type" value="Genomic_DNA"/>
</dbReference>
<proteinExistence type="predicted"/>
<protein>
    <submittedName>
        <fullName evidence="1">Uncharacterized protein</fullName>
    </submittedName>
</protein>
<comment type="caution">
    <text evidence="1">The sequence shown here is derived from an EMBL/GenBank/DDBJ whole genome shotgun (WGS) entry which is preliminary data.</text>
</comment>
<evidence type="ECO:0000313" key="1">
    <source>
        <dbReference type="EMBL" id="GBP49269.1"/>
    </source>
</evidence>